<dbReference type="EMBL" id="CP015136">
    <property type="protein sequence ID" value="AMY08653.1"/>
    <property type="molecule type" value="Genomic_DNA"/>
</dbReference>
<sequence length="407" mass="45157">MKAAAYATLVVAALCGAGVPLLAQPWYMTEAAGTWKPWKMQLSSSTRAAAKATAVELKAFEGELVKFTAIWRRAPGVAEPKGFSVETYGHLGGTERRLPGQPPIARMPVAGGVTFAAFPIFEYERKGKRVREDTGETATIGFAVNDLDAGIIGRPGPEEWRSVEHDVIFPFTRTGERAGFPRFEEIVVMTRREAPLWTAVPVLEAWQLQERVTRQGLEEATSQIAKLTAALEAEVDPAEKAKRQADYQQTAKTMPDAVAYLKQMAEVEVIRERTARADLAPTAFEPKRQKQATQDLASVQAIIAALTPEERTAAACYVPGTTRVEGRIKAGPANVRCTALVRPNYDFFDRTLPRSAPQLVILWQAKRCYEDDRERVSDERKGWVAGCVANRKLLETWDRQAILEWLQ</sequence>
<dbReference type="STRING" id="1855912.LuPra_01857"/>
<protein>
    <submittedName>
        <fullName evidence="1">Uncharacterized protein</fullName>
    </submittedName>
</protein>
<name>A0A143PK75_LUTPR</name>
<dbReference type="AlphaFoldDB" id="A0A143PK75"/>
<proteinExistence type="predicted"/>
<keyword evidence="2" id="KW-1185">Reference proteome</keyword>
<reference evidence="2" key="2">
    <citation type="submission" date="2016-04" db="EMBL/GenBank/DDBJ databases">
        <title>First Complete Genome Sequence of a Subdivision 6 Acidobacterium.</title>
        <authorList>
            <person name="Huang S."/>
            <person name="Vieira S."/>
            <person name="Bunk B."/>
            <person name="Riedel T."/>
            <person name="Sproeer C."/>
            <person name="Overmann J."/>
        </authorList>
    </citation>
    <scope>NUCLEOTIDE SEQUENCE [LARGE SCALE GENOMIC DNA]</scope>
    <source>
        <strain evidence="2">DSM 100886 HEG_-6_39</strain>
    </source>
</reference>
<gene>
    <name evidence="1" type="ORF">LuPra_01857</name>
</gene>
<organism evidence="1 2">
    <name type="scientific">Luteitalea pratensis</name>
    <dbReference type="NCBI Taxonomy" id="1855912"/>
    <lineage>
        <taxon>Bacteria</taxon>
        <taxon>Pseudomonadati</taxon>
        <taxon>Acidobacteriota</taxon>
        <taxon>Vicinamibacteria</taxon>
        <taxon>Vicinamibacterales</taxon>
        <taxon>Vicinamibacteraceae</taxon>
        <taxon>Luteitalea</taxon>
    </lineage>
</organism>
<accession>A0A143PK75</accession>
<evidence type="ECO:0000313" key="1">
    <source>
        <dbReference type="EMBL" id="AMY08653.1"/>
    </source>
</evidence>
<dbReference type="Proteomes" id="UP000076079">
    <property type="component" value="Chromosome"/>
</dbReference>
<reference evidence="1 2" key="1">
    <citation type="journal article" date="2016" name="Genome Announc.">
        <title>First Complete Genome Sequence of a Subdivision 6 Acidobacterium Strain.</title>
        <authorList>
            <person name="Huang S."/>
            <person name="Vieira S."/>
            <person name="Bunk B."/>
            <person name="Riedel T."/>
            <person name="Sproer C."/>
            <person name="Overmann J."/>
        </authorList>
    </citation>
    <scope>NUCLEOTIDE SEQUENCE [LARGE SCALE GENOMIC DNA]</scope>
    <source>
        <strain evidence="2">DSM 100886 HEG_-6_39</strain>
    </source>
</reference>
<dbReference type="RefSeq" id="WP_110170475.1">
    <property type="nucleotide sequence ID" value="NZ_CP015136.1"/>
</dbReference>
<dbReference type="KEGG" id="abac:LuPra_01857"/>
<evidence type="ECO:0000313" key="2">
    <source>
        <dbReference type="Proteomes" id="UP000076079"/>
    </source>
</evidence>